<dbReference type="Proteomes" id="UP001363622">
    <property type="component" value="Unassembled WGS sequence"/>
</dbReference>
<proteinExistence type="predicted"/>
<dbReference type="EMBL" id="JBBPHU010000004">
    <property type="protein sequence ID" value="KAK7518531.1"/>
    <property type="molecule type" value="Genomic_DNA"/>
</dbReference>
<gene>
    <name evidence="1" type="ORF">IWZ03DRAFT_148423</name>
</gene>
<comment type="caution">
    <text evidence="1">The sequence shown here is derived from an EMBL/GenBank/DDBJ whole genome shotgun (WGS) entry which is preliminary data.</text>
</comment>
<sequence>MPLSYSSLTGGCLHNPVTTDCKANIRHVLPNVLNGLNHPCPRHSRLGGILTFQKSIYDYRSHMLEGHSLSLEIFIDISCAAPNLNALFHPSYCADRHWNNSQTIPLLIFVFQNERRVLIHWRSSLLVFTVATTSPAPVVGCQWQHGSRRQVKVCGLGSCFASAYLGSRLLPRLLVPFSLPPFSILRWLMFTPCCFSPAPGPLTSSSFWGSHCFFGPNIPASSFSTSPFFPLLILIPDLNIIMSEQGLSDADEVTDRVSVLEELPSLLPSSHPSCYGEPVVARWRN</sequence>
<reference evidence="1 2" key="1">
    <citation type="submission" date="2024-04" db="EMBL/GenBank/DDBJ databases">
        <title>Phyllosticta paracitricarpa is synonymous to the EU quarantine fungus P. citricarpa based on phylogenomic analyses.</title>
        <authorList>
            <consortium name="Lawrence Berkeley National Laboratory"/>
            <person name="Van Ingen-Buijs V.A."/>
            <person name="Van Westerhoven A.C."/>
            <person name="Haridas S."/>
            <person name="Skiadas P."/>
            <person name="Martin F."/>
            <person name="Groenewald J.Z."/>
            <person name="Crous P.W."/>
            <person name="Seidl M.F."/>
        </authorList>
    </citation>
    <scope>NUCLEOTIDE SEQUENCE [LARGE SCALE GENOMIC DNA]</scope>
    <source>
        <strain evidence="1 2">CBS 123371</strain>
    </source>
</reference>
<organism evidence="1 2">
    <name type="scientific">Phyllosticta citriasiana</name>
    <dbReference type="NCBI Taxonomy" id="595635"/>
    <lineage>
        <taxon>Eukaryota</taxon>
        <taxon>Fungi</taxon>
        <taxon>Dikarya</taxon>
        <taxon>Ascomycota</taxon>
        <taxon>Pezizomycotina</taxon>
        <taxon>Dothideomycetes</taxon>
        <taxon>Dothideomycetes incertae sedis</taxon>
        <taxon>Botryosphaeriales</taxon>
        <taxon>Phyllostictaceae</taxon>
        <taxon>Phyllosticta</taxon>
    </lineage>
</organism>
<name>A0ABR1KNL7_9PEZI</name>
<evidence type="ECO:0000313" key="1">
    <source>
        <dbReference type="EMBL" id="KAK7518531.1"/>
    </source>
</evidence>
<keyword evidence="2" id="KW-1185">Reference proteome</keyword>
<protein>
    <submittedName>
        <fullName evidence="1">Uncharacterized protein</fullName>
    </submittedName>
</protein>
<evidence type="ECO:0000313" key="2">
    <source>
        <dbReference type="Proteomes" id="UP001363622"/>
    </source>
</evidence>
<accession>A0ABR1KNL7</accession>